<dbReference type="AlphaFoldDB" id="A0A6C0IN50"/>
<protein>
    <recommendedName>
        <fullName evidence="4">LamG-like jellyroll fold domain-containing protein</fullName>
    </recommendedName>
</protein>
<keyword evidence="2" id="KW-0472">Membrane</keyword>
<name>A0A6C0IN50_9ZZZZ</name>
<proteinExistence type="predicted"/>
<dbReference type="SUPFAM" id="SSF49899">
    <property type="entry name" value="Concanavalin A-like lectins/glucanases"/>
    <property type="match status" value="1"/>
</dbReference>
<dbReference type="Gene3D" id="2.60.120.200">
    <property type="match status" value="1"/>
</dbReference>
<keyword evidence="2" id="KW-0812">Transmembrane</keyword>
<evidence type="ECO:0008006" key="4">
    <source>
        <dbReference type="Google" id="ProtNLM"/>
    </source>
</evidence>
<accession>A0A6C0IN50</accession>
<dbReference type="EMBL" id="MN740228">
    <property type="protein sequence ID" value="QHT94618.1"/>
    <property type="molecule type" value="Genomic_DNA"/>
</dbReference>
<evidence type="ECO:0000256" key="1">
    <source>
        <dbReference type="SAM" id="MobiDB-lite"/>
    </source>
</evidence>
<evidence type="ECO:0000256" key="2">
    <source>
        <dbReference type="SAM" id="Phobius"/>
    </source>
</evidence>
<sequence>MSTVVIILAVIVILLIYILYRFLKASEVELTASANMNDDITAMPIMTNSTSTKYAYGLWIYVNSWQMGGPKTLFSRDKNIELYLDTNSPTLKCDIFMSNDASKTIEITDNFPIQKWVHIIVSVDNQYADCYLDGKLVKSSRAYTEDEENGIQTPMQPPVGGKDGTKMKLGGNTRFDAYVSRFKHWSSSINPETAWTAYMNGNGQGVMKNWFSAYGLDVLVKKDNIEQTKFSLF</sequence>
<dbReference type="Pfam" id="PF13385">
    <property type="entry name" value="Laminin_G_3"/>
    <property type="match status" value="1"/>
</dbReference>
<organism evidence="3">
    <name type="scientific">viral metagenome</name>
    <dbReference type="NCBI Taxonomy" id="1070528"/>
    <lineage>
        <taxon>unclassified sequences</taxon>
        <taxon>metagenomes</taxon>
        <taxon>organismal metagenomes</taxon>
    </lineage>
</organism>
<reference evidence="3" key="1">
    <citation type="journal article" date="2020" name="Nature">
        <title>Giant virus diversity and host interactions through global metagenomics.</title>
        <authorList>
            <person name="Schulz F."/>
            <person name="Roux S."/>
            <person name="Paez-Espino D."/>
            <person name="Jungbluth S."/>
            <person name="Walsh D.A."/>
            <person name="Denef V.J."/>
            <person name="McMahon K.D."/>
            <person name="Konstantinidis K.T."/>
            <person name="Eloe-Fadrosh E.A."/>
            <person name="Kyrpides N.C."/>
            <person name="Woyke T."/>
        </authorList>
    </citation>
    <scope>NUCLEOTIDE SEQUENCE</scope>
    <source>
        <strain evidence="3">GVMAG-M-3300024261-26</strain>
    </source>
</reference>
<evidence type="ECO:0000313" key="3">
    <source>
        <dbReference type="EMBL" id="QHT94618.1"/>
    </source>
</evidence>
<feature type="region of interest" description="Disordered" evidence="1">
    <location>
        <begin position="147"/>
        <end position="166"/>
    </location>
</feature>
<feature type="transmembrane region" description="Helical" evidence="2">
    <location>
        <begin position="6"/>
        <end position="23"/>
    </location>
</feature>
<keyword evidence="2" id="KW-1133">Transmembrane helix</keyword>
<dbReference type="InterPro" id="IPR013320">
    <property type="entry name" value="ConA-like_dom_sf"/>
</dbReference>